<accession>A0A7T3RBK0</accession>
<dbReference type="GO" id="GO:0005524">
    <property type="term" value="F:ATP binding"/>
    <property type="evidence" value="ECO:0007669"/>
    <property type="project" value="UniProtKB-UniRule"/>
</dbReference>
<dbReference type="EC" id="5.6.2.3" evidence="12 13"/>
<dbReference type="Gene3D" id="1.10.860.10">
    <property type="entry name" value="DNAb Helicase, Chain A"/>
    <property type="match status" value="1"/>
</dbReference>
<dbReference type="InterPro" id="IPR007693">
    <property type="entry name" value="DNA_helicase_DnaB-like_N"/>
</dbReference>
<evidence type="ECO:0000256" key="8">
    <source>
        <dbReference type="ARBA" id="ARBA00023125"/>
    </source>
</evidence>
<name>A0A7T3RBK0_9SPIR</name>
<reference evidence="15 16" key="1">
    <citation type="submission" date="2020-11" db="EMBL/GenBank/DDBJ databases">
        <title>Treponema Peruensis nv. sp., first commensal Treponema isolated from human feces.</title>
        <authorList>
            <person name="Belkhou C."/>
            <person name="Raes J."/>
        </authorList>
    </citation>
    <scope>NUCLEOTIDE SEQUENCE [LARGE SCALE GENOMIC DNA]</scope>
    <source>
        <strain evidence="15 16">RCC2812</strain>
    </source>
</reference>
<dbReference type="Proteomes" id="UP000595224">
    <property type="component" value="Chromosome"/>
</dbReference>
<keyword evidence="8 13" id="KW-0238">DNA-binding</keyword>
<evidence type="ECO:0000256" key="3">
    <source>
        <dbReference type="ARBA" id="ARBA00022705"/>
    </source>
</evidence>
<dbReference type="PROSITE" id="PS51199">
    <property type="entry name" value="SF4_HELICASE"/>
    <property type="match status" value="1"/>
</dbReference>
<dbReference type="Gene3D" id="3.40.50.300">
    <property type="entry name" value="P-loop containing nucleotide triphosphate hydrolases"/>
    <property type="match status" value="1"/>
</dbReference>
<dbReference type="NCBIfam" id="TIGR00665">
    <property type="entry name" value="DnaB"/>
    <property type="match status" value="1"/>
</dbReference>
<dbReference type="EMBL" id="CP064936">
    <property type="protein sequence ID" value="QQA00079.1"/>
    <property type="molecule type" value="Genomic_DNA"/>
</dbReference>
<comment type="similarity">
    <text evidence="1 13">Belongs to the helicase family. DnaB subfamily.</text>
</comment>
<dbReference type="InterPro" id="IPR007694">
    <property type="entry name" value="DNA_helicase_DnaB-like_C"/>
</dbReference>
<evidence type="ECO:0000313" key="16">
    <source>
        <dbReference type="Proteomes" id="UP000595224"/>
    </source>
</evidence>
<evidence type="ECO:0000256" key="10">
    <source>
        <dbReference type="ARBA" id="ARBA00044932"/>
    </source>
</evidence>
<feature type="domain" description="SF4 helicase" evidence="14">
    <location>
        <begin position="177"/>
        <end position="443"/>
    </location>
</feature>
<dbReference type="InterPro" id="IPR027417">
    <property type="entry name" value="P-loop_NTPase"/>
</dbReference>
<sequence>MELKDKIPPHNLDAEMAVLGALLFNWTAVNDVVTFLRPDNFYSLQNQTIYESMLHLFSAGVKGDLLTLIDDLTKSGKIDAAGGMAYVSSLTDKVPTSANVDYYAKIVLDQSVRRSLIKISSEIKAESFDETKESRMVLEEVEQKIFKLTDVNQSSRVLPMSDIIPETIKLIDTRYKNKNSFSGIPSGFTDLDSMTSGFQNSEMIIIGARPSMGKTALALSMIQNIAIERKIPCGFFSLEMSRLQIGQRLLSQVARVQGTKLRNGMLKIEDFKKLQDAGGECYDAPLYIVDVPNMKLLDLRAMARRMRVNQKVEIIFIDYIGLITSENTDAPVYEQQSAISKSLKSLARELDIPIVVLCQVARTAEGNEPGLAELRGSGSIEQDADMVMFIHGDRNKNKSSNEGYDPVQDRKLIVAKQRNGPIGDVDVLFLSSYTKFENKSKERE</sequence>
<evidence type="ECO:0000256" key="7">
    <source>
        <dbReference type="ARBA" id="ARBA00022840"/>
    </source>
</evidence>
<evidence type="ECO:0000259" key="14">
    <source>
        <dbReference type="PROSITE" id="PS51199"/>
    </source>
</evidence>
<dbReference type="GO" id="GO:0043139">
    <property type="term" value="F:5'-3' DNA helicase activity"/>
    <property type="evidence" value="ECO:0007669"/>
    <property type="project" value="UniProtKB-EC"/>
</dbReference>
<dbReference type="SUPFAM" id="SSF48024">
    <property type="entry name" value="N-terminal domain of DnaB helicase"/>
    <property type="match status" value="1"/>
</dbReference>
<dbReference type="CDD" id="cd00984">
    <property type="entry name" value="DnaB_C"/>
    <property type="match status" value="1"/>
</dbReference>
<evidence type="ECO:0000256" key="12">
    <source>
        <dbReference type="NCBIfam" id="TIGR00665"/>
    </source>
</evidence>
<gene>
    <name evidence="15" type="primary">dnaB</name>
    <name evidence="15" type="ORF">IWA51_07260</name>
</gene>
<keyword evidence="2 13" id="KW-0639">Primosome</keyword>
<keyword evidence="9" id="KW-0413">Isomerase</keyword>
<evidence type="ECO:0000256" key="2">
    <source>
        <dbReference type="ARBA" id="ARBA00022515"/>
    </source>
</evidence>
<dbReference type="AlphaFoldDB" id="A0A7T3RBK0"/>
<evidence type="ECO:0000313" key="15">
    <source>
        <dbReference type="EMBL" id="QQA00079.1"/>
    </source>
</evidence>
<dbReference type="KEGG" id="tper:IWA51_07260"/>
<dbReference type="RefSeq" id="WP_177528300.1">
    <property type="nucleotide sequence ID" value="NZ_CBCSHE010000001.1"/>
</dbReference>
<organism evidence="15 16">
    <name type="scientific">Treponema peruense</name>
    <dbReference type="NCBI Taxonomy" id="2787628"/>
    <lineage>
        <taxon>Bacteria</taxon>
        <taxon>Pseudomonadati</taxon>
        <taxon>Spirochaetota</taxon>
        <taxon>Spirochaetia</taxon>
        <taxon>Spirochaetales</taxon>
        <taxon>Treponemataceae</taxon>
        <taxon>Treponema</taxon>
    </lineage>
</organism>
<comment type="function">
    <text evidence="10 13">The main replicative DNA helicase, it participates in initiation and elongation during chromosome replication. Travels ahead of the DNA replisome, separating dsDNA into templates for DNA synthesis. A processive ATP-dependent 5'-3' DNA helicase it has DNA-dependent ATPase activity.</text>
</comment>
<dbReference type="PANTHER" id="PTHR30153:SF2">
    <property type="entry name" value="REPLICATIVE DNA HELICASE"/>
    <property type="match status" value="1"/>
</dbReference>
<evidence type="ECO:0000256" key="6">
    <source>
        <dbReference type="ARBA" id="ARBA00022806"/>
    </source>
</evidence>
<dbReference type="InterPro" id="IPR036185">
    <property type="entry name" value="DNA_heli_DnaB-like_N_sf"/>
</dbReference>
<dbReference type="GO" id="GO:0003677">
    <property type="term" value="F:DNA binding"/>
    <property type="evidence" value="ECO:0007669"/>
    <property type="project" value="UniProtKB-UniRule"/>
</dbReference>
<protein>
    <recommendedName>
        <fullName evidence="12 13">Replicative DNA helicase</fullName>
        <ecNumber evidence="12 13">5.6.2.3</ecNumber>
    </recommendedName>
</protein>
<evidence type="ECO:0000256" key="11">
    <source>
        <dbReference type="ARBA" id="ARBA00048954"/>
    </source>
</evidence>
<dbReference type="SUPFAM" id="SSF52540">
    <property type="entry name" value="P-loop containing nucleoside triphosphate hydrolases"/>
    <property type="match status" value="1"/>
</dbReference>
<keyword evidence="16" id="KW-1185">Reference proteome</keyword>
<evidence type="ECO:0000256" key="1">
    <source>
        <dbReference type="ARBA" id="ARBA00008428"/>
    </source>
</evidence>
<keyword evidence="5 13" id="KW-0378">Hydrolase</keyword>
<dbReference type="PANTHER" id="PTHR30153">
    <property type="entry name" value="REPLICATIVE DNA HELICASE DNAB"/>
    <property type="match status" value="1"/>
</dbReference>
<dbReference type="GO" id="GO:0005829">
    <property type="term" value="C:cytosol"/>
    <property type="evidence" value="ECO:0007669"/>
    <property type="project" value="TreeGrafter"/>
</dbReference>
<keyword evidence="7 13" id="KW-0067">ATP-binding</keyword>
<comment type="catalytic activity">
    <reaction evidence="11 13">
        <text>ATP + H2O = ADP + phosphate + H(+)</text>
        <dbReference type="Rhea" id="RHEA:13065"/>
        <dbReference type="ChEBI" id="CHEBI:15377"/>
        <dbReference type="ChEBI" id="CHEBI:15378"/>
        <dbReference type="ChEBI" id="CHEBI:30616"/>
        <dbReference type="ChEBI" id="CHEBI:43474"/>
        <dbReference type="ChEBI" id="CHEBI:456216"/>
        <dbReference type="EC" id="5.6.2.3"/>
    </reaction>
</comment>
<dbReference type="GO" id="GO:0006269">
    <property type="term" value="P:DNA replication, synthesis of primer"/>
    <property type="evidence" value="ECO:0007669"/>
    <property type="project" value="UniProtKB-UniRule"/>
</dbReference>
<keyword evidence="3 13" id="KW-0235">DNA replication</keyword>
<dbReference type="InterPro" id="IPR007692">
    <property type="entry name" value="DNA_helicase_DnaB"/>
</dbReference>
<keyword evidence="6 13" id="KW-0347">Helicase</keyword>
<evidence type="ECO:0000256" key="5">
    <source>
        <dbReference type="ARBA" id="ARBA00022801"/>
    </source>
</evidence>
<evidence type="ECO:0000256" key="4">
    <source>
        <dbReference type="ARBA" id="ARBA00022741"/>
    </source>
</evidence>
<dbReference type="Pfam" id="PF00772">
    <property type="entry name" value="DnaB"/>
    <property type="match status" value="1"/>
</dbReference>
<dbReference type="FunFam" id="1.10.860.10:FF:000001">
    <property type="entry name" value="Replicative DNA helicase"/>
    <property type="match status" value="1"/>
</dbReference>
<dbReference type="GO" id="GO:0016787">
    <property type="term" value="F:hydrolase activity"/>
    <property type="evidence" value="ECO:0007669"/>
    <property type="project" value="UniProtKB-KW"/>
</dbReference>
<dbReference type="Pfam" id="PF03796">
    <property type="entry name" value="DnaB_C"/>
    <property type="match status" value="1"/>
</dbReference>
<dbReference type="GO" id="GO:1990077">
    <property type="term" value="C:primosome complex"/>
    <property type="evidence" value="ECO:0007669"/>
    <property type="project" value="UniProtKB-UniRule"/>
</dbReference>
<keyword evidence="4 13" id="KW-0547">Nucleotide-binding</keyword>
<evidence type="ECO:0000256" key="13">
    <source>
        <dbReference type="RuleBase" id="RU362085"/>
    </source>
</evidence>
<dbReference type="InterPro" id="IPR016136">
    <property type="entry name" value="DNA_helicase_N/primase_C"/>
</dbReference>
<evidence type="ECO:0000256" key="9">
    <source>
        <dbReference type="ARBA" id="ARBA00023235"/>
    </source>
</evidence>
<proteinExistence type="inferred from homology"/>